<dbReference type="GO" id="GO:0080032">
    <property type="term" value="F:methyl jasmonate esterase activity"/>
    <property type="evidence" value="ECO:0007669"/>
    <property type="project" value="TreeGrafter"/>
</dbReference>
<comment type="caution">
    <text evidence="23">The sequence shown here is derived from an EMBL/GenBank/DDBJ whole genome shotgun (WGS) entry which is preliminary data.</text>
</comment>
<keyword evidence="24" id="KW-1185">Reference proteome</keyword>
<evidence type="ECO:0000256" key="1">
    <source>
        <dbReference type="ARBA" id="ARBA00022801"/>
    </source>
</evidence>
<dbReference type="EMBL" id="JAIWQS010000005">
    <property type="protein sequence ID" value="KAJ8764441.1"/>
    <property type="molecule type" value="Genomic_DNA"/>
</dbReference>
<dbReference type="Gene3D" id="3.40.50.1820">
    <property type="entry name" value="alpha/beta hydrolase"/>
    <property type="match status" value="1"/>
</dbReference>
<comment type="catalytic activity">
    <reaction evidence="6">
        <text>benzaldehyde + hydrogen cyanide = (S)-mandelonitrile</text>
        <dbReference type="Rhea" id="RHEA:77427"/>
        <dbReference type="ChEBI" id="CHEBI:17169"/>
        <dbReference type="ChEBI" id="CHEBI:18407"/>
        <dbReference type="ChEBI" id="CHEBI:36941"/>
    </reaction>
</comment>
<dbReference type="GO" id="GO:0080031">
    <property type="term" value="F:methyl salicylate esterase activity"/>
    <property type="evidence" value="ECO:0007669"/>
    <property type="project" value="TreeGrafter"/>
</dbReference>
<comment type="catalytic activity">
    <reaction evidence="14">
        <text>cyclohexanecarbaldehyde + hydrogen cyanide = (2S)-2-cyclohexyl-2-hydroxyacetonitrile</text>
        <dbReference type="Rhea" id="RHEA:77423"/>
        <dbReference type="ChEBI" id="CHEBI:18407"/>
        <dbReference type="ChEBI" id="CHEBI:197359"/>
        <dbReference type="ChEBI" id="CHEBI:197360"/>
    </reaction>
</comment>
<evidence type="ECO:0000256" key="8">
    <source>
        <dbReference type="ARBA" id="ARBA00051647"/>
    </source>
</evidence>
<dbReference type="InterPro" id="IPR029058">
    <property type="entry name" value="AB_hydrolase_fold"/>
</dbReference>
<evidence type="ECO:0000256" key="17">
    <source>
        <dbReference type="ARBA" id="ARBA00066572"/>
    </source>
</evidence>
<dbReference type="InterPro" id="IPR045889">
    <property type="entry name" value="MES/HNL"/>
</dbReference>
<evidence type="ECO:0000256" key="13">
    <source>
        <dbReference type="ARBA" id="ARBA00052600"/>
    </source>
</evidence>
<dbReference type="AlphaFoldDB" id="A0AAV8TCB7"/>
<dbReference type="GO" id="GO:0080030">
    <property type="term" value="F:methyl indole-3-acetate esterase activity"/>
    <property type="evidence" value="ECO:0007669"/>
    <property type="project" value="TreeGrafter"/>
</dbReference>
<evidence type="ECO:0000256" key="7">
    <source>
        <dbReference type="ARBA" id="ARBA00050608"/>
    </source>
</evidence>
<comment type="catalytic activity">
    <reaction evidence="7">
        <text>formylthiophene + hydrogen cyanide = (2R)-2-hydroxy-2-(thiophen-2-yl)acetonitrile</text>
        <dbReference type="Rhea" id="RHEA:77455"/>
        <dbReference type="ChEBI" id="CHEBI:18407"/>
        <dbReference type="ChEBI" id="CHEBI:87301"/>
        <dbReference type="ChEBI" id="CHEBI:197332"/>
    </reaction>
</comment>
<comment type="similarity">
    <text evidence="16">Belongs to the AB hydrolase superfamily. Hydroxynitrile lyase family.</text>
</comment>
<evidence type="ECO:0000256" key="20">
    <source>
        <dbReference type="ARBA" id="ARBA00078291"/>
    </source>
</evidence>
<reference evidence="23 24" key="1">
    <citation type="submission" date="2021-09" db="EMBL/GenBank/DDBJ databases">
        <title>Genomic insights and catalytic innovation underlie evolution of tropane alkaloids biosynthesis.</title>
        <authorList>
            <person name="Wang Y.-J."/>
            <person name="Tian T."/>
            <person name="Huang J.-P."/>
            <person name="Huang S.-X."/>
        </authorList>
    </citation>
    <scope>NUCLEOTIDE SEQUENCE [LARGE SCALE GENOMIC DNA]</scope>
    <source>
        <strain evidence="23">KIB-2018</strain>
        <tissue evidence="23">Leaf</tissue>
    </source>
</reference>
<comment type="catalytic activity">
    <reaction evidence="15">
        <text>an aromatic (S)-hydroxynitrile = an aromatic aldehyde + hydrogen cyanide</text>
        <dbReference type="Rhea" id="RHEA:54660"/>
        <dbReference type="ChEBI" id="CHEBI:18407"/>
        <dbReference type="ChEBI" id="CHEBI:33855"/>
        <dbReference type="ChEBI" id="CHEBI:138306"/>
        <dbReference type="EC" id="4.1.2.47"/>
    </reaction>
</comment>
<comment type="catalytic activity">
    <reaction evidence="11">
        <text>2-methylpropanal + hydrogen cyanide = (2S)-2-hydroxy-3-methylbutanenitrile</text>
        <dbReference type="Rhea" id="RHEA:77403"/>
        <dbReference type="ChEBI" id="CHEBI:18407"/>
        <dbReference type="ChEBI" id="CHEBI:48943"/>
        <dbReference type="ChEBI" id="CHEBI:197354"/>
    </reaction>
</comment>
<evidence type="ECO:0000256" key="9">
    <source>
        <dbReference type="ARBA" id="ARBA00051735"/>
    </source>
</evidence>
<evidence type="ECO:0000313" key="23">
    <source>
        <dbReference type="EMBL" id="KAJ8764441.1"/>
    </source>
</evidence>
<name>A0AAV8TCB7_9ROSI</name>
<feature type="domain" description="AB hydrolase-1" evidence="22">
    <location>
        <begin position="12"/>
        <end position="254"/>
    </location>
</feature>
<dbReference type="InterPro" id="IPR000073">
    <property type="entry name" value="AB_hydrolase_1"/>
</dbReference>
<comment type="catalytic activity">
    <reaction evidence="3">
        <text>4-methoxybenzaldehyde + hydrogen cyanide = (2S)-2-hydroxy-2-(4-methoxyphenyl)acetonitrile</text>
        <dbReference type="Rhea" id="RHEA:77447"/>
        <dbReference type="ChEBI" id="CHEBI:18407"/>
        <dbReference type="ChEBI" id="CHEBI:28235"/>
        <dbReference type="ChEBI" id="CHEBI:197328"/>
    </reaction>
</comment>
<dbReference type="GO" id="GO:0047606">
    <property type="term" value="F:(S)-hydroxynitrile lyase activity"/>
    <property type="evidence" value="ECO:0007669"/>
    <property type="project" value="UniProtKB-EC"/>
</dbReference>
<protein>
    <recommendedName>
        <fullName evidence="18">(S)-hydroxynitrile lyase</fullName>
        <ecNumber evidence="17">4.1.2.47</ecNumber>
    </recommendedName>
    <alternativeName>
        <fullName evidence="19">2-hydroxy-2-methylpropanenitrile lyase</fullName>
    </alternativeName>
    <alternativeName>
        <fullName evidence="20">Acetone cyanohydrin lyase</fullName>
    </alternativeName>
    <alternativeName>
        <fullName evidence="21">Hydroxynitrile lyase</fullName>
    </alternativeName>
</protein>
<evidence type="ECO:0000256" key="18">
    <source>
        <dbReference type="ARBA" id="ARBA00069221"/>
    </source>
</evidence>
<evidence type="ECO:0000259" key="22">
    <source>
        <dbReference type="Pfam" id="PF12697"/>
    </source>
</evidence>
<gene>
    <name evidence="23" type="ORF">K2173_006181</name>
</gene>
<evidence type="ECO:0000256" key="3">
    <source>
        <dbReference type="ARBA" id="ARBA00050104"/>
    </source>
</evidence>
<comment type="catalytic activity">
    <reaction evidence="8">
        <text>butan-2-one + hydrogen cyanide = 2-hydroxy-2-methylbutanenitrile</text>
        <dbReference type="Rhea" id="RHEA:77467"/>
        <dbReference type="ChEBI" id="CHEBI:18407"/>
        <dbReference type="ChEBI" id="CHEBI:28398"/>
        <dbReference type="ChEBI" id="CHEBI:60954"/>
    </reaction>
    <physiologicalReaction direction="right-to-left" evidence="8">
        <dbReference type="Rhea" id="RHEA:77469"/>
    </physiologicalReaction>
</comment>
<evidence type="ECO:0000256" key="19">
    <source>
        <dbReference type="ARBA" id="ARBA00076040"/>
    </source>
</evidence>
<dbReference type="PANTHER" id="PTHR10992">
    <property type="entry name" value="METHYLESTERASE FAMILY MEMBER"/>
    <property type="match status" value="1"/>
</dbReference>
<comment type="catalytic activity">
    <reaction evidence="12">
        <text>3-formylthiophene + hydrogen cyanide = (2S)-2-hydroxy-2-(thiophen-3-yl)acetonitrile</text>
        <dbReference type="Rhea" id="RHEA:77459"/>
        <dbReference type="ChEBI" id="CHEBI:18407"/>
        <dbReference type="ChEBI" id="CHEBI:87611"/>
        <dbReference type="ChEBI" id="CHEBI:197333"/>
    </reaction>
</comment>
<dbReference type="SUPFAM" id="SSF53474">
    <property type="entry name" value="alpha/beta-Hydrolases"/>
    <property type="match status" value="1"/>
</dbReference>
<comment type="catalytic activity">
    <reaction evidence="10">
        <text>acrolein + hydrogen cyanide = (2S)-2-hydroxybut-3-enenitrile</text>
        <dbReference type="Rhea" id="RHEA:77411"/>
        <dbReference type="ChEBI" id="CHEBI:15368"/>
        <dbReference type="ChEBI" id="CHEBI:18407"/>
        <dbReference type="ChEBI" id="CHEBI:197356"/>
    </reaction>
</comment>
<proteinExistence type="inferred from homology"/>
<evidence type="ECO:0000256" key="6">
    <source>
        <dbReference type="ARBA" id="ARBA00050358"/>
    </source>
</evidence>
<evidence type="ECO:0000256" key="14">
    <source>
        <dbReference type="ARBA" id="ARBA00052609"/>
    </source>
</evidence>
<evidence type="ECO:0000256" key="16">
    <source>
        <dbReference type="ARBA" id="ARBA00060885"/>
    </source>
</evidence>
<comment type="catalytic activity">
    <reaction evidence="4">
        <text>a monosubstituted aliphatic (S)-hydroxynitrile = an aldehyde + hydrogen cyanide</text>
        <dbReference type="Rhea" id="RHEA:56588"/>
        <dbReference type="ChEBI" id="CHEBI:17478"/>
        <dbReference type="ChEBI" id="CHEBI:18407"/>
        <dbReference type="ChEBI" id="CHEBI:140596"/>
        <dbReference type="EC" id="4.1.2.47"/>
    </reaction>
</comment>
<dbReference type="FunFam" id="3.40.50.1820:FF:000051">
    <property type="entry name" value="(S)-hydroxynitrile lyase"/>
    <property type="match status" value="1"/>
</dbReference>
<evidence type="ECO:0000256" key="12">
    <source>
        <dbReference type="ARBA" id="ARBA00052511"/>
    </source>
</evidence>
<keyword evidence="2" id="KW-0456">Lyase</keyword>
<evidence type="ECO:0000256" key="4">
    <source>
        <dbReference type="ARBA" id="ARBA00050241"/>
    </source>
</evidence>
<dbReference type="EC" id="4.1.2.47" evidence="17"/>
<evidence type="ECO:0000313" key="24">
    <source>
        <dbReference type="Proteomes" id="UP001159364"/>
    </source>
</evidence>
<comment type="catalytic activity">
    <reaction evidence="9">
        <text>a disubstituted aliphatic (S)-hydroxynitrile = a ketone + hydrogen cyanide</text>
        <dbReference type="Rhea" id="RHEA:56592"/>
        <dbReference type="ChEBI" id="CHEBI:17087"/>
        <dbReference type="ChEBI" id="CHEBI:18407"/>
        <dbReference type="ChEBI" id="CHEBI:140597"/>
        <dbReference type="EC" id="4.1.2.47"/>
    </reaction>
</comment>
<keyword evidence="1" id="KW-0378">Hydrolase</keyword>
<organism evidence="23 24">
    <name type="scientific">Erythroxylum novogranatense</name>
    <dbReference type="NCBI Taxonomy" id="1862640"/>
    <lineage>
        <taxon>Eukaryota</taxon>
        <taxon>Viridiplantae</taxon>
        <taxon>Streptophyta</taxon>
        <taxon>Embryophyta</taxon>
        <taxon>Tracheophyta</taxon>
        <taxon>Spermatophyta</taxon>
        <taxon>Magnoliopsida</taxon>
        <taxon>eudicotyledons</taxon>
        <taxon>Gunneridae</taxon>
        <taxon>Pentapetalae</taxon>
        <taxon>rosids</taxon>
        <taxon>fabids</taxon>
        <taxon>Malpighiales</taxon>
        <taxon>Erythroxylaceae</taxon>
        <taxon>Erythroxylum</taxon>
    </lineage>
</organism>
<comment type="catalytic activity">
    <reaction evidence="5">
        <text>2-hydroxy-2-methylpropanenitrile = acetone + hydrogen cyanide</text>
        <dbReference type="Rhea" id="RHEA:11932"/>
        <dbReference type="ChEBI" id="CHEBI:15347"/>
        <dbReference type="ChEBI" id="CHEBI:15348"/>
        <dbReference type="ChEBI" id="CHEBI:18407"/>
    </reaction>
    <physiologicalReaction direction="left-to-right" evidence="5">
        <dbReference type="Rhea" id="RHEA:11933"/>
    </physiologicalReaction>
</comment>
<sequence>MEDFVAGQKKHFVLIHGACHGAWCWYKVKPQLESSGHRVTVLDLAGSGINAKSIEEVYSFLEYTQPLLDFLNSSVQPNEKVILVGHSSGGMNLSLAMEKFPEKIEVAVFLTAFMPDTKNQPSYVLEEYERRIPEGGWLDTKFSPYGNSELQLQSMLFGTEFLSLKLYQLSPVEDLELAKSLVRPSSLFVHDLSKSKKFTNDGYGSVKRVFVVSSQDKAITKEFQRWMIANCPVHEVMEMKETDHMAMLSQPREVTSCLLKIAKKYAP</sequence>
<evidence type="ECO:0000256" key="15">
    <source>
        <dbReference type="ARBA" id="ARBA00052826"/>
    </source>
</evidence>
<dbReference type="GO" id="GO:0009694">
    <property type="term" value="P:jasmonic acid metabolic process"/>
    <property type="evidence" value="ECO:0007669"/>
    <property type="project" value="TreeGrafter"/>
</dbReference>
<dbReference type="GO" id="GO:0009696">
    <property type="term" value="P:salicylic acid metabolic process"/>
    <property type="evidence" value="ECO:0007669"/>
    <property type="project" value="TreeGrafter"/>
</dbReference>
<comment type="catalytic activity">
    <reaction evidence="13">
        <text>2,2-dimethylpropanal + hydrogen cyanide = (2S)-2-hydroxy-3,3-dimethylbutanenitrile</text>
        <dbReference type="Rhea" id="RHEA:77407"/>
        <dbReference type="ChEBI" id="CHEBI:18407"/>
        <dbReference type="ChEBI" id="CHEBI:141557"/>
        <dbReference type="ChEBI" id="CHEBI:197355"/>
    </reaction>
</comment>
<evidence type="ECO:0000256" key="11">
    <source>
        <dbReference type="ARBA" id="ARBA00052033"/>
    </source>
</evidence>
<dbReference type="Proteomes" id="UP001159364">
    <property type="component" value="Linkage Group LG05"/>
</dbReference>
<evidence type="ECO:0000256" key="10">
    <source>
        <dbReference type="ARBA" id="ARBA00051977"/>
    </source>
</evidence>
<evidence type="ECO:0000256" key="2">
    <source>
        <dbReference type="ARBA" id="ARBA00023239"/>
    </source>
</evidence>
<dbReference type="PANTHER" id="PTHR10992:SF1083">
    <property type="entry name" value="METHYLESTERASE 1"/>
    <property type="match status" value="1"/>
</dbReference>
<evidence type="ECO:0000256" key="5">
    <source>
        <dbReference type="ARBA" id="ARBA00050262"/>
    </source>
</evidence>
<evidence type="ECO:0000256" key="21">
    <source>
        <dbReference type="ARBA" id="ARBA00079794"/>
    </source>
</evidence>
<dbReference type="Pfam" id="PF12697">
    <property type="entry name" value="Abhydrolase_6"/>
    <property type="match status" value="1"/>
</dbReference>
<accession>A0AAV8TCB7</accession>